<dbReference type="SMART" id="SM00320">
    <property type="entry name" value="WD40"/>
    <property type="match status" value="6"/>
</dbReference>
<dbReference type="Gene3D" id="2.130.10.10">
    <property type="entry name" value="YVTN repeat-like/Quinoprotein amine dehydrogenase"/>
    <property type="match status" value="3"/>
</dbReference>
<evidence type="ECO:0000256" key="3">
    <source>
        <dbReference type="ARBA" id="ARBA00022737"/>
    </source>
</evidence>
<dbReference type="Gene3D" id="1.10.238.10">
    <property type="entry name" value="EF-hand"/>
    <property type="match status" value="1"/>
</dbReference>
<dbReference type="EMBL" id="GG663740">
    <property type="protein sequence ID" value="EEH56662.1"/>
    <property type="molecule type" value="Genomic_DNA"/>
</dbReference>
<dbReference type="OMA" id="YYAQIRA"/>
<dbReference type="SUPFAM" id="SSF47473">
    <property type="entry name" value="EF-hand"/>
    <property type="match status" value="1"/>
</dbReference>
<dbReference type="RefSeq" id="XP_003059530.1">
    <property type="nucleotide sequence ID" value="XM_003059484.1"/>
</dbReference>
<evidence type="ECO:0000256" key="1">
    <source>
        <dbReference type="ARBA" id="ARBA00004138"/>
    </source>
</evidence>
<dbReference type="PANTHER" id="PTHR13720">
    <property type="entry name" value="WD-40 REPEAT PROTEIN"/>
    <property type="match status" value="1"/>
</dbReference>
<dbReference type="InterPro" id="IPR050630">
    <property type="entry name" value="WD_repeat_EMAP"/>
</dbReference>
<feature type="region of interest" description="Disordered" evidence="6">
    <location>
        <begin position="172"/>
        <end position="202"/>
    </location>
</feature>
<dbReference type="STRING" id="564608.C1MUN9"/>
<dbReference type="SUPFAM" id="SSF50978">
    <property type="entry name" value="WD40 repeat-like"/>
    <property type="match status" value="2"/>
</dbReference>
<evidence type="ECO:0000256" key="5">
    <source>
        <dbReference type="ARBA" id="ARBA00040994"/>
    </source>
</evidence>
<evidence type="ECO:0000256" key="2">
    <source>
        <dbReference type="ARBA" id="ARBA00022574"/>
    </source>
</evidence>
<dbReference type="Proteomes" id="UP000001876">
    <property type="component" value="Unassembled WGS sequence"/>
</dbReference>
<feature type="compositionally biased region" description="Low complexity" evidence="6">
    <location>
        <begin position="14"/>
        <end position="30"/>
    </location>
</feature>
<reference evidence="7 8" key="1">
    <citation type="journal article" date="2009" name="Science">
        <title>Green evolution and dynamic adaptations revealed by genomes of the marine picoeukaryotes Micromonas.</title>
        <authorList>
            <person name="Worden A.Z."/>
            <person name="Lee J.H."/>
            <person name="Mock T."/>
            <person name="Rouze P."/>
            <person name="Simmons M.P."/>
            <person name="Aerts A.L."/>
            <person name="Allen A.E."/>
            <person name="Cuvelier M.L."/>
            <person name="Derelle E."/>
            <person name="Everett M.V."/>
            <person name="Foulon E."/>
            <person name="Grimwood J."/>
            <person name="Gundlach H."/>
            <person name="Henrissat B."/>
            <person name="Napoli C."/>
            <person name="McDonald S.M."/>
            <person name="Parker M.S."/>
            <person name="Rombauts S."/>
            <person name="Salamov A."/>
            <person name="Von Dassow P."/>
            <person name="Badger J.H."/>
            <person name="Coutinho P.M."/>
            <person name="Demir E."/>
            <person name="Dubchak I."/>
            <person name="Gentemann C."/>
            <person name="Eikrem W."/>
            <person name="Gready J.E."/>
            <person name="John U."/>
            <person name="Lanier W."/>
            <person name="Lindquist E.A."/>
            <person name="Lucas S."/>
            <person name="Mayer K.F."/>
            <person name="Moreau H."/>
            <person name="Not F."/>
            <person name="Otillar R."/>
            <person name="Panaud O."/>
            <person name="Pangilinan J."/>
            <person name="Paulsen I."/>
            <person name="Piegu B."/>
            <person name="Poliakov A."/>
            <person name="Robbens S."/>
            <person name="Schmutz J."/>
            <person name="Toulza E."/>
            <person name="Wyss T."/>
            <person name="Zelensky A."/>
            <person name="Zhou K."/>
            <person name="Armbrust E.V."/>
            <person name="Bhattacharya D."/>
            <person name="Goodenough U.W."/>
            <person name="Van de Peer Y."/>
            <person name="Grigoriev I.V."/>
        </authorList>
    </citation>
    <scope>NUCLEOTIDE SEQUENCE [LARGE SCALE GENOMIC DNA]</scope>
    <source>
        <strain evidence="7 8">CCMP1545</strain>
    </source>
</reference>
<protein>
    <recommendedName>
        <fullName evidence="5">Cilia- and flagella-associated protein 251</fullName>
    </recommendedName>
</protein>
<proteinExistence type="predicted"/>
<feature type="region of interest" description="Disordered" evidence="6">
    <location>
        <begin position="1"/>
        <end position="33"/>
    </location>
</feature>
<name>C1MUN9_MICPC</name>
<feature type="region of interest" description="Disordered" evidence="6">
    <location>
        <begin position="237"/>
        <end position="261"/>
    </location>
</feature>
<dbReference type="InterPro" id="IPR011992">
    <property type="entry name" value="EF-hand-dom_pair"/>
</dbReference>
<comment type="subcellular location">
    <subcellularLocation>
        <location evidence="1">Cell projection</location>
        <location evidence="1">Cilium</location>
    </subcellularLocation>
</comment>
<dbReference type="AlphaFoldDB" id="C1MUN9"/>
<dbReference type="InterPro" id="IPR015943">
    <property type="entry name" value="WD40/YVTN_repeat-like_dom_sf"/>
</dbReference>
<keyword evidence="8" id="KW-1185">Reference proteome</keyword>
<organism evidence="8">
    <name type="scientific">Micromonas pusilla (strain CCMP1545)</name>
    <name type="common">Picoplanktonic green alga</name>
    <dbReference type="NCBI Taxonomy" id="564608"/>
    <lineage>
        <taxon>Eukaryota</taxon>
        <taxon>Viridiplantae</taxon>
        <taxon>Chlorophyta</taxon>
        <taxon>Mamiellophyceae</taxon>
        <taxon>Mamiellales</taxon>
        <taxon>Mamiellaceae</taxon>
        <taxon>Micromonas</taxon>
    </lineage>
</organism>
<dbReference type="InterPro" id="IPR036322">
    <property type="entry name" value="WD40_repeat_dom_sf"/>
</dbReference>
<evidence type="ECO:0000256" key="4">
    <source>
        <dbReference type="ARBA" id="ARBA00023273"/>
    </source>
</evidence>
<accession>C1MUN9</accession>
<keyword evidence="3" id="KW-0677">Repeat</keyword>
<dbReference type="eggNOG" id="ENOG502QQ05">
    <property type="taxonomic scope" value="Eukaryota"/>
</dbReference>
<dbReference type="GO" id="GO:0031514">
    <property type="term" value="C:motile cilium"/>
    <property type="evidence" value="ECO:0007669"/>
    <property type="project" value="TreeGrafter"/>
</dbReference>
<dbReference type="GeneID" id="9684668"/>
<feature type="compositionally biased region" description="Acidic residues" evidence="6">
    <location>
        <begin position="180"/>
        <end position="192"/>
    </location>
</feature>
<dbReference type="PANTHER" id="PTHR13720:SF13">
    <property type="entry name" value="CILIA- AND FLAGELLA-ASSOCIATED PROTEIN 251"/>
    <property type="match status" value="1"/>
</dbReference>
<keyword evidence="4" id="KW-0966">Cell projection</keyword>
<keyword evidence="2" id="KW-0853">WD repeat</keyword>
<gene>
    <name evidence="7" type="ORF">MICPUCDRAFT_58878</name>
</gene>
<dbReference type="InterPro" id="IPR001680">
    <property type="entry name" value="WD40_rpt"/>
</dbReference>
<sequence length="1070" mass="111819">MIGRSPAPIPPNLLSPHPVHSSPSQSPLSLREQPDGSTKKVCYIAAHTAVIFDCVSKTQLVLQGHCNPITCLVATADRSYVATADAGPDAMIVVWCVATGEPARTIPSPSPHGIGAMDITPCGKHVAAVSAPPPGFGVSEVRRAYDTETESEHPDAAGANIAAEQEVYVYDLPDLGPAGGDDDDDDGADDLEPSLIGVVPEGDPQVCVKFHPTTTRELATNGAKRVFFWLADGGERDSAKETDDGASNAGSSPSARSGEASFAGNDARVMRYYSPPVSARDFKQTVGGFTVAAFIPPQIGDISYKEKGGGRCVVGTRDGDVVVFDSGGVPPGGAAAAEAIGIKPGDRRAIKILRLHTRGAVTALGVVAAVGPGAASNQTYLVTGGADGNVRFFDHRLRLVAWFDGLATGRVTSVSFTADGAPGGSQPSPSNALAYDSDSDSDVDGPIGKLTAPDFIIGTDQSKVFGLRSAAFEALGSRGAVESAELLAEGTFDPLVTMTPHPHQPRLCCVGAGSWLWLWDYEKRETVVRKDFGIGAHKTSPKHSAAAYRADGAGIFVGTQTGTLKALDPDTLAEVQTMRFTPHRVQKIVVSDDPGCSFAAVSDDGGCVSLFELLGPVREPRSLEEESERVFEFVGKHRAHGKDAHIVGLEFHTRLNGEIELVSCGAEGRLVRFDVKNSTAEGGVKLLGVSDDVLGGRAAGGTSIPTSMRFLPHARDGDGDAGAQDEDEDSMKQHVSPRLLVADDSYKVRTITLDDFVCVKTVLGPTYGGPLSHMTAFGGDAGNTHLVYAHPDKVLGVSALPLDGDPARAMGMIAHPGSVGVVVLGHDGKAVFTIGGGSVPGDAGSVLNAWGVNARALDDSIAVAVEAAGDGVGAVADRFAALLEGGADGEFYREAKDYFLYAQLRAQGEDATRDRAAGLGGTVALSELPKLMRALGHFPTEHELRDMYVELNAEGYDASSSISFDRFVAIYVNHRSVFAVEREDIDAAFEALGADAEIGRGIDRKDLYRTLTHEGEPMTRGELDAAAVALFGEGATLNDLIAKETDARSFAEDVLGFAPAAEDVTVGAAA</sequence>
<feature type="region of interest" description="Disordered" evidence="6">
    <location>
        <begin position="705"/>
        <end position="735"/>
    </location>
</feature>
<evidence type="ECO:0000256" key="6">
    <source>
        <dbReference type="SAM" id="MobiDB-lite"/>
    </source>
</evidence>
<dbReference type="Pfam" id="PF00400">
    <property type="entry name" value="WD40"/>
    <property type="match status" value="1"/>
</dbReference>
<dbReference type="OrthoDB" id="4899631at2759"/>
<evidence type="ECO:0000313" key="7">
    <source>
        <dbReference type="EMBL" id="EEH56662.1"/>
    </source>
</evidence>
<dbReference type="KEGG" id="mpp:MICPUCDRAFT_58878"/>
<feature type="region of interest" description="Disordered" evidence="6">
    <location>
        <begin position="418"/>
        <end position="440"/>
    </location>
</feature>
<evidence type="ECO:0000313" key="8">
    <source>
        <dbReference type="Proteomes" id="UP000001876"/>
    </source>
</evidence>